<gene>
    <name evidence="1" type="ORF">AWB64_00400</name>
</gene>
<protein>
    <submittedName>
        <fullName evidence="1">Uncharacterized protein</fullName>
    </submittedName>
</protein>
<accession>A0A158EVA4</accession>
<evidence type="ECO:0000313" key="1">
    <source>
        <dbReference type="EMBL" id="SAL11481.1"/>
    </source>
</evidence>
<name>A0A158EVA4_CABSO</name>
<sequence length="48" mass="5369">MTGISRLQILARLGVEQGAYVAALRTQKLRIIRVVALAIYTIFPKLIE</sequence>
<evidence type="ECO:0000313" key="2">
    <source>
        <dbReference type="Proteomes" id="UP000054893"/>
    </source>
</evidence>
<dbReference type="AlphaFoldDB" id="A0A158EVA4"/>
<proteinExistence type="predicted"/>
<reference evidence="1 2" key="1">
    <citation type="submission" date="2016-01" db="EMBL/GenBank/DDBJ databases">
        <authorList>
            <person name="Oliw E.H."/>
        </authorList>
    </citation>
    <scope>NUCLEOTIDE SEQUENCE [LARGE SCALE GENOMIC DNA]</scope>
    <source>
        <strain evidence="1">LMG 22029</strain>
    </source>
</reference>
<dbReference type="Proteomes" id="UP000054893">
    <property type="component" value="Unassembled WGS sequence"/>
</dbReference>
<dbReference type="EMBL" id="FCOC02000001">
    <property type="protein sequence ID" value="SAL11481.1"/>
    <property type="molecule type" value="Genomic_DNA"/>
</dbReference>
<organism evidence="1 2">
    <name type="scientific">Caballeronia sordidicola</name>
    <name type="common">Burkholderia sordidicola</name>
    <dbReference type="NCBI Taxonomy" id="196367"/>
    <lineage>
        <taxon>Bacteria</taxon>
        <taxon>Pseudomonadati</taxon>
        <taxon>Pseudomonadota</taxon>
        <taxon>Betaproteobacteria</taxon>
        <taxon>Burkholderiales</taxon>
        <taxon>Burkholderiaceae</taxon>
        <taxon>Caballeronia</taxon>
    </lineage>
</organism>